<dbReference type="Gene3D" id="1.10.1380.10">
    <property type="entry name" value="Neutral endopeptidase , domain2"/>
    <property type="match status" value="1"/>
</dbReference>
<keyword evidence="5" id="KW-0479">Metal-binding</keyword>
<dbReference type="Gene3D" id="3.40.390.10">
    <property type="entry name" value="Collagenase (Catalytic Domain)"/>
    <property type="match status" value="1"/>
</dbReference>
<reference evidence="14" key="2">
    <citation type="submission" date="2025-04" db="UniProtKB">
        <authorList>
            <consortium name="RefSeq"/>
        </authorList>
    </citation>
    <scope>IDENTIFICATION</scope>
    <source>
        <strain evidence="14">Aabys</strain>
    </source>
</reference>
<dbReference type="GO" id="GO:0016485">
    <property type="term" value="P:protein processing"/>
    <property type="evidence" value="ECO:0007669"/>
    <property type="project" value="TreeGrafter"/>
</dbReference>
<evidence type="ECO:0000256" key="8">
    <source>
        <dbReference type="ARBA" id="ARBA00023049"/>
    </source>
</evidence>
<comment type="subcellular location">
    <subcellularLocation>
        <location evidence="2">Cell membrane</location>
        <topology evidence="2">Single-pass type II membrane protein</topology>
    </subcellularLocation>
</comment>
<dbReference type="SUPFAM" id="SSF55486">
    <property type="entry name" value="Metalloproteases ('zincins'), catalytic domain"/>
    <property type="match status" value="1"/>
</dbReference>
<comment type="similarity">
    <text evidence="3">Belongs to the peptidase M13 family.</text>
</comment>
<evidence type="ECO:0000259" key="11">
    <source>
        <dbReference type="Pfam" id="PF05649"/>
    </source>
</evidence>
<dbReference type="Pfam" id="PF01431">
    <property type="entry name" value="Peptidase_M13"/>
    <property type="match status" value="1"/>
</dbReference>
<comment type="cofactor">
    <cofactor evidence="1">
        <name>Zn(2+)</name>
        <dbReference type="ChEBI" id="CHEBI:29105"/>
    </cofactor>
</comment>
<dbReference type="AlphaFoldDB" id="A0A1I8MW54"/>
<evidence type="ECO:0000259" key="10">
    <source>
        <dbReference type="Pfam" id="PF01431"/>
    </source>
</evidence>
<dbReference type="Pfam" id="PF05649">
    <property type="entry name" value="Peptidase_M13_N"/>
    <property type="match status" value="1"/>
</dbReference>
<reference evidence="12" key="1">
    <citation type="submission" date="2020-05" db="UniProtKB">
        <authorList>
            <consortium name="EnsemblMetazoa"/>
        </authorList>
    </citation>
    <scope>IDENTIFICATION</scope>
    <source>
        <strain evidence="12">Aabys</strain>
    </source>
</reference>
<evidence type="ECO:0000256" key="7">
    <source>
        <dbReference type="ARBA" id="ARBA00022833"/>
    </source>
</evidence>
<dbReference type="InterPro" id="IPR008753">
    <property type="entry name" value="Peptidase_M13_N"/>
</dbReference>
<evidence type="ECO:0000256" key="4">
    <source>
        <dbReference type="ARBA" id="ARBA00022670"/>
    </source>
</evidence>
<organism evidence="12">
    <name type="scientific">Musca domestica</name>
    <name type="common">House fly</name>
    <dbReference type="NCBI Taxonomy" id="7370"/>
    <lineage>
        <taxon>Eukaryota</taxon>
        <taxon>Metazoa</taxon>
        <taxon>Ecdysozoa</taxon>
        <taxon>Arthropoda</taxon>
        <taxon>Hexapoda</taxon>
        <taxon>Insecta</taxon>
        <taxon>Pterygota</taxon>
        <taxon>Neoptera</taxon>
        <taxon>Endopterygota</taxon>
        <taxon>Diptera</taxon>
        <taxon>Brachycera</taxon>
        <taxon>Muscomorpha</taxon>
        <taxon>Muscoidea</taxon>
        <taxon>Muscidae</taxon>
        <taxon>Musca</taxon>
    </lineage>
</organism>
<evidence type="ECO:0000313" key="14">
    <source>
        <dbReference type="RefSeq" id="XP_005180235.1"/>
    </source>
</evidence>
<dbReference type="eggNOG" id="KOG3624">
    <property type="taxonomic scope" value="Eukaryota"/>
</dbReference>
<keyword evidence="4" id="KW-0645">Protease</keyword>
<dbReference type="InterPro" id="IPR018497">
    <property type="entry name" value="Peptidase_M13_C"/>
</dbReference>
<dbReference type="CDD" id="cd08662">
    <property type="entry name" value="M13"/>
    <property type="match status" value="1"/>
</dbReference>
<dbReference type="VEuPathDB" id="VectorBase:MDOA009060"/>
<feature type="signal peptide" evidence="9">
    <location>
        <begin position="1"/>
        <end position="21"/>
    </location>
</feature>
<dbReference type="GO" id="GO:0004222">
    <property type="term" value="F:metalloendopeptidase activity"/>
    <property type="evidence" value="ECO:0007669"/>
    <property type="project" value="InterPro"/>
</dbReference>
<dbReference type="KEGG" id="mde:101890821"/>
<evidence type="ECO:0000256" key="1">
    <source>
        <dbReference type="ARBA" id="ARBA00001947"/>
    </source>
</evidence>
<dbReference type="VEuPathDB" id="VectorBase:MDOMA2_015961"/>
<evidence type="ECO:0000313" key="13">
    <source>
        <dbReference type="Proteomes" id="UP001652621"/>
    </source>
</evidence>
<name>A0A1I8MW54_MUSDO</name>
<dbReference type="GO" id="GO:0005886">
    <property type="term" value="C:plasma membrane"/>
    <property type="evidence" value="ECO:0007669"/>
    <property type="project" value="UniProtKB-SubCell"/>
</dbReference>
<gene>
    <name evidence="12" type="primary">101890821</name>
    <name evidence="14" type="synonym">LOC101890821</name>
</gene>
<dbReference type="PANTHER" id="PTHR11733">
    <property type="entry name" value="ZINC METALLOPROTEASE FAMILY M13 NEPRILYSIN-RELATED"/>
    <property type="match status" value="1"/>
</dbReference>
<evidence type="ECO:0000256" key="3">
    <source>
        <dbReference type="ARBA" id="ARBA00007357"/>
    </source>
</evidence>
<keyword evidence="9" id="KW-0732">Signal</keyword>
<dbReference type="Proteomes" id="UP001652621">
    <property type="component" value="Unplaced"/>
</dbReference>
<proteinExistence type="inferred from homology"/>
<evidence type="ECO:0000256" key="9">
    <source>
        <dbReference type="SAM" id="SignalP"/>
    </source>
</evidence>
<dbReference type="InterPro" id="IPR024079">
    <property type="entry name" value="MetalloPept_cat_dom_sf"/>
</dbReference>
<keyword evidence="13" id="KW-1185">Reference proteome</keyword>
<dbReference type="EnsemblMetazoa" id="MDOA009060-RA">
    <property type="protein sequence ID" value="MDOA009060-PA"/>
    <property type="gene ID" value="MDOA009060"/>
</dbReference>
<sequence>MSLKFSGLLVLGSLLLSSALGSIINVTSAAESPTKLNSTTSANVTVDNTIFKLPSEIDEDELLHETGLFMQSLMNLDVDPCENFYEFACGNWRTSERVPSSGRKDSMLRVIQSEINDLIVAFLKNNTKEGKSAEGKAKIFYASCVTGGKDINVGLKTMLDNEKENFGKLKLTGKNDWIPVNFMSPYTVFPLLPLSVNYSTFSRQFEISINRPIAALKSFYNTSQAEELLQKMGQVVSEFKTMLEFEKNLTSKVPTKDFAERMPLQDFLVQHQKDPIDWNLIFKTAFGDNTQREWYVNNQISNFTDLERFLRKSPTENLRNYVKWRTLVKFYKIWKTELPNDEKREQVCRQHTESYFTYGILPWFIEYLYDAERREDSLLIAQTILQGFLNMTENYGWLDEDTKSEIASKLQAMDIMVGYKDDMRHRQMGDQIYNDLEINGDWFKNLLTLEANHARIRLHSVHKTVVPPILSPFSVNAFYADYINTAFVTMGISQMPLYHTRFPASLKYGGLGMLIGHEMAHALDSNGYHVNYEGKPYNWSSSSLRHFQQKIRCLENQYNKFIYHGIQTNGSATMPDNIADNAGTRLAHHSYMDLYGRNEGLEKPLPGLEFTNNELFFIKMAQTWCSGRDDSYKLLHMKTDAHAYAEFRVLGPLRNMPEFSETFQCKLGSQMNPLKKCVVW</sequence>
<protein>
    <submittedName>
        <fullName evidence="14">Phosphate-regulating neutral endopeptidase</fullName>
    </submittedName>
</protein>
<dbReference type="PROSITE" id="PS51885">
    <property type="entry name" value="NEPRILYSIN"/>
    <property type="match status" value="1"/>
</dbReference>
<feature type="domain" description="Peptidase M13 N-terminal" evidence="11">
    <location>
        <begin position="80"/>
        <end position="419"/>
    </location>
</feature>
<accession>A0A1I8MW54</accession>
<keyword evidence="7" id="KW-0862">Zinc</keyword>
<evidence type="ECO:0000313" key="12">
    <source>
        <dbReference type="EnsemblMetazoa" id="MDOA009060-PA"/>
    </source>
</evidence>
<evidence type="ECO:0000256" key="5">
    <source>
        <dbReference type="ARBA" id="ARBA00022723"/>
    </source>
</evidence>
<evidence type="ECO:0000256" key="2">
    <source>
        <dbReference type="ARBA" id="ARBA00004401"/>
    </source>
</evidence>
<dbReference type="RefSeq" id="XP_005180235.1">
    <property type="nucleotide sequence ID" value="XM_005180178.2"/>
</dbReference>
<dbReference type="GeneID" id="101890821"/>
<feature type="chain" id="PRO_5044560936" evidence="9">
    <location>
        <begin position="22"/>
        <end position="680"/>
    </location>
</feature>
<dbReference type="PRINTS" id="PR00786">
    <property type="entry name" value="NEPRILYSIN"/>
</dbReference>
<keyword evidence="6" id="KW-0378">Hydrolase</keyword>
<dbReference type="PANTHER" id="PTHR11733:SF167">
    <property type="entry name" value="FI17812P1-RELATED"/>
    <property type="match status" value="1"/>
</dbReference>
<evidence type="ECO:0000256" key="6">
    <source>
        <dbReference type="ARBA" id="ARBA00022801"/>
    </source>
</evidence>
<dbReference type="InterPro" id="IPR042089">
    <property type="entry name" value="Peptidase_M13_dom_2"/>
</dbReference>
<dbReference type="OrthoDB" id="6475849at2759"/>
<dbReference type="InterPro" id="IPR000718">
    <property type="entry name" value="Peptidase_M13"/>
</dbReference>
<keyword evidence="8" id="KW-0482">Metalloprotease</keyword>
<dbReference type="GO" id="GO:0046872">
    <property type="term" value="F:metal ion binding"/>
    <property type="evidence" value="ECO:0007669"/>
    <property type="project" value="UniProtKB-KW"/>
</dbReference>
<feature type="domain" description="Peptidase M13 C-terminal" evidence="10">
    <location>
        <begin position="476"/>
        <end position="678"/>
    </location>
</feature>